<keyword evidence="3" id="KW-1185">Reference proteome</keyword>
<evidence type="ECO:0000259" key="1">
    <source>
        <dbReference type="Pfam" id="PF13280"/>
    </source>
</evidence>
<dbReference type="RefSeq" id="WP_182483837.1">
    <property type="nucleotide sequence ID" value="NZ_JACGWU010000001.1"/>
</dbReference>
<comment type="caution">
    <text evidence="2">The sequence shown here is derived from an EMBL/GenBank/DDBJ whole genome shotgun (WGS) entry which is preliminary data.</text>
</comment>
<dbReference type="GO" id="GO:0000502">
    <property type="term" value="C:proteasome complex"/>
    <property type="evidence" value="ECO:0007669"/>
    <property type="project" value="UniProtKB-KW"/>
</dbReference>
<dbReference type="AlphaFoldDB" id="A0A7W3JSL2"/>
<keyword evidence="2" id="KW-0647">Proteasome</keyword>
<evidence type="ECO:0000313" key="3">
    <source>
        <dbReference type="Proteomes" id="UP000524237"/>
    </source>
</evidence>
<proteinExistence type="predicted"/>
<dbReference type="PANTHER" id="PTHR34580">
    <property type="match status" value="1"/>
</dbReference>
<gene>
    <name evidence="2" type="ORF">FB555_000496</name>
</gene>
<dbReference type="InterPro" id="IPR026881">
    <property type="entry name" value="WYL_dom"/>
</dbReference>
<evidence type="ECO:0000313" key="2">
    <source>
        <dbReference type="EMBL" id="MBA8828425.1"/>
    </source>
</evidence>
<feature type="domain" description="WYL" evidence="1">
    <location>
        <begin position="161"/>
        <end position="222"/>
    </location>
</feature>
<name>A0A7W3JSL2_9MICO</name>
<protein>
    <submittedName>
        <fullName evidence="2">Proteasome accessory factor B</fullName>
    </submittedName>
</protein>
<dbReference type="Proteomes" id="UP000524237">
    <property type="component" value="Unassembled WGS sequence"/>
</dbReference>
<reference evidence="2 3" key="1">
    <citation type="submission" date="2020-07" db="EMBL/GenBank/DDBJ databases">
        <title>Sequencing the genomes of 1000 actinobacteria strains.</title>
        <authorList>
            <person name="Klenk H.-P."/>
        </authorList>
    </citation>
    <scope>NUCLEOTIDE SEQUENCE [LARGE SCALE GENOMIC DNA]</scope>
    <source>
        <strain evidence="2 3">DSM 23737</strain>
    </source>
</reference>
<dbReference type="EMBL" id="JACGWU010000001">
    <property type="protein sequence ID" value="MBA8828425.1"/>
    <property type="molecule type" value="Genomic_DNA"/>
</dbReference>
<sequence length="333" mass="36485">MVRVDERLFSLILALISSRHGLTKDQILSTVYGYSPGYASGSSTAATQANASLDRMFERDKDAVREMGVVIETLTPLDDVDDNKNQRYRIAEDAYELPADVGFTPQEMALLELAARAWREGSLSTESRHALTKLRSLGVTADSQLLGVAPRIRTNDRAFEALRSIQAAHGVAVFSYIKPGDTQAHERTAAPLGLTNWHGNWYVLACDLPAGVERTFLLSRIVSDVRKVPNRTHERVVEDFASRLHSELDERAAGAEAVVDVSPHTDAARRLGSRYGQPLEGRVVIPFADLDLLTDELVEFGSDVLAVSPPELITSIIAKLTLVELQHTAGGRS</sequence>
<dbReference type="InterPro" id="IPR051534">
    <property type="entry name" value="CBASS_pafABC_assoc_protein"/>
</dbReference>
<dbReference type="PANTHER" id="PTHR34580:SF3">
    <property type="entry name" value="PROTEIN PAFB"/>
    <property type="match status" value="1"/>
</dbReference>
<dbReference type="Pfam" id="PF13280">
    <property type="entry name" value="WYL"/>
    <property type="match status" value="1"/>
</dbReference>
<accession>A0A7W3JSL2</accession>
<organism evidence="2 3">
    <name type="scientific">Alpinimonas psychrophila</name>
    <dbReference type="NCBI Taxonomy" id="748908"/>
    <lineage>
        <taxon>Bacteria</taxon>
        <taxon>Bacillati</taxon>
        <taxon>Actinomycetota</taxon>
        <taxon>Actinomycetes</taxon>
        <taxon>Micrococcales</taxon>
        <taxon>Microbacteriaceae</taxon>
        <taxon>Alpinimonas</taxon>
    </lineage>
</organism>